<reference evidence="1 2" key="1">
    <citation type="submission" date="2020-02" db="EMBL/GenBank/DDBJ databases">
        <title>Draft genome sequence of Lactococcus sp. Hs30E4-3.</title>
        <authorList>
            <person name="Noda S."/>
            <person name="Yuki M."/>
            <person name="Ohkuma M."/>
        </authorList>
    </citation>
    <scope>NUCLEOTIDE SEQUENCE [LARGE SCALE GENOMIC DNA]</scope>
    <source>
        <strain evidence="1 2">Hs30E4-3</strain>
    </source>
</reference>
<organism evidence="1 2">
    <name type="scientific">Pseudolactococcus hodotermopsidis</name>
    <dbReference type="NCBI Taxonomy" id="2709157"/>
    <lineage>
        <taxon>Bacteria</taxon>
        <taxon>Bacillati</taxon>
        <taxon>Bacillota</taxon>
        <taxon>Bacilli</taxon>
        <taxon>Lactobacillales</taxon>
        <taxon>Streptococcaceae</taxon>
        <taxon>Pseudolactococcus</taxon>
    </lineage>
</organism>
<evidence type="ECO:0000313" key="1">
    <source>
        <dbReference type="EMBL" id="GFH43260.1"/>
    </source>
</evidence>
<proteinExistence type="predicted"/>
<dbReference type="Proteomes" id="UP000480303">
    <property type="component" value="Unassembled WGS sequence"/>
</dbReference>
<dbReference type="EMBL" id="BLLI01000070">
    <property type="protein sequence ID" value="GFH43260.1"/>
    <property type="molecule type" value="Genomic_DNA"/>
</dbReference>
<accession>A0A6A0BCW6</accession>
<evidence type="ECO:0000313" key="2">
    <source>
        <dbReference type="Proteomes" id="UP000480303"/>
    </source>
</evidence>
<keyword evidence="2" id="KW-1185">Reference proteome</keyword>
<gene>
    <name evidence="1" type="ORF">Hs30E_18110</name>
</gene>
<name>A0A6A0BCW6_9LACT</name>
<protein>
    <submittedName>
        <fullName evidence="1">Uncharacterized protein</fullName>
    </submittedName>
</protein>
<sequence>MVLQSKPMRVKNNGTSNFWCFYRRFSMDLFGLRGAMFPQEEVWSRNHFFIVCFYKFGQYNSRSLSDFILKRI</sequence>
<comment type="caution">
    <text evidence="1">The sequence shown here is derived from an EMBL/GenBank/DDBJ whole genome shotgun (WGS) entry which is preliminary data.</text>
</comment>
<dbReference type="AlphaFoldDB" id="A0A6A0BCW6"/>